<feature type="non-terminal residue" evidence="1">
    <location>
        <position position="1"/>
    </location>
</feature>
<evidence type="ECO:0000313" key="1">
    <source>
        <dbReference type="EMBL" id="SUZ80642.1"/>
    </source>
</evidence>
<accession>A0A381QMR8</accession>
<organism evidence="1">
    <name type="scientific">marine metagenome</name>
    <dbReference type="NCBI Taxonomy" id="408172"/>
    <lineage>
        <taxon>unclassified sequences</taxon>
        <taxon>metagenomes</taxon>
        <taxon>ecological metagenomes</taxon>
    </lineage>
</organism>
<sequence>VSLPHEPISTLKLIVQPAGVVGNGSGLTKVSGSVLGYD</sequence>
<dbReference type="EMBL" id="UINC01001436">
    <property type="protein sequence ID" value="SUZ80642.1"/>
    <property type="molecule type" value="Genomic_DNA"/>
</dbReference>
<gene>
    <name evidence="1" type="ORF">METZ01_LOCUS33496</name>
</gene>
<dbReference type="AlphaFoldDB" id="A0A381QMR8"/>
<name>A0A381QMR8_9ZZZZ</name>
<proteinExistence type="predicted"/>
<protein>
    <submittedName>
        <fullName evidence="1">Uncharacterized protein</fullName>
    </submittedName>
</protein>
<reference evidence="1" key="1">
    <citation type="submission" date="2018-05" db="EMBL/GenBank/DDBJ databases">
        <authorList>
            <person name="Lanie J.A."/>
            <person name="Ng W.-L."/>
            <person name="Kazmierczak K.M."/>
            <person name="Andrzejewski T.M."/>
            <person name="Davidsen T.M."/>
            <person name="Wayne K.J."/>
            <person name="Tettelin H."/>
            <person name="Glass J.I."/>
            <person name="Rusch D."/>
            <person name="Podicherti R."/>
            <person name="Tsui H.-C.T."/>
            <person name="Winkler M.E."/>
        </authorList>
    </citation>
    <scope>NUCLEOTIDE SEQUENCE</scope>
</reference>